<name>A0A1V6PJI4_PENDC</name>
<sequence length="61" mass="6622">MKLTTILAISLSSIVAAAPVQNTPRNLIPGLPTPMDIIEKMYPNSGIPKLAGKVEKELHIW</sequence>
<comment type="caution">
    <text evidence="2">The sequence shown here is derived from an EMBL/GenBank/DDBJ whole genome shotgun (WGS) entry which is preliminary data.</text>
</comment>
<accession>A0A1V6PJI4</accession>
<gene>
    <name evidence="2" type="ORF">PENDEC_c003G00977</name>
</gene>
<evidence type="ECO:0000313" key="2">
    <source>
        <dbReference type="EMBL" id="OQD76822.1"/>
    </source>
</evidence>
<dbReference type="Proteomes" id="UP000191522">
    <property type="component" value="Unassembled WGS sequence"/>
</dbReference>
<organism evidence="2 3">
    <name type="scientific">Penicillium decumbens</name>
    <dbReference type="NCBI Taxonomy" id="69771"/>
    <lineage>
        <taxon>Eukaryota</taxon>
        <taxon>Fungi</taxon>
        <taxon>Dikarya</taxon>
        <taxon>Ascomycota</taxon>
        <taxon>Pezizomycotina</taxon>
        <taxon>Eurotiomycetes</taxon>
        <taxon>Eurotiomycetidae</taxon>
        <taxon>Eurotiales</taxon>
        <taxon>Aspergillaceae</taxon>
        <taxon>Penicillium</taxon>
    </lineage>
</organism>
<dbReference type="AlphaFoldDB" id="A0A1V6PJI4"/>
<proteinExistence type="predicted"/>
<dbReference type="EMBL" id="MDYL01000003">
    <property type="protein sequence ID" value="OQD76822.1"/>
    <property type="molecule type" value="Genomic_DNA"/>
</dbReference>
<reference evidence="3" key="1">
    <citation type="journal article" date="2017" name="Nat. Microbiol.">
        <title>Global analysis of biosynthetic gene clusters reveals vast potential of secondary metabolite production in Penicillium species.</title>
        <authorList>
            <person name="Nielsen J.C."/>
            <person name="Grijseels S."/>
            <person name="Prigent S."/>
            <person name="Ji B."/>
            <person name="Dainat J."/>
            <person name="Nielsen K.F."/>
            <person name="Frisvad J.C."/>
            <person name="Workman M."/>
            <person name="Nielsen J."/>
        </authorList>
    </citation>
    <scope>NUCLEOTIDE SEQUENCE [LARGE SCALE GENOMIC DNA]</scope>
    <source>
        <strain evidence="3">IBT 11843</strain>
    </source>
</reference>
<keyword evidence="1" id="KW-0732">Signal</keyword>
<dbReference type="OrthoDB" id="4364135at2759"/>
<evidence type="ECO:0000256" key="1">
    <source>
        <dbReference type="SAM" id="SignalP"/>
    </source>
</evidence>
<protein>
    <submittedName>
        <fullName evidence="2">Uncharacterized protein</fullName>
    </submittedName>
</protein>
<feature type="signal peptide" evidence="1">
    <location>
        <begin position="1"/>
        <end position="17"/>
    </location>
</feature>
<evidence type="ECO:0000313" key="3">
    <source>
        <dbReference type="Proteomes" id="UP000191522"/>
    </source>
</evidence>
<feature type="chain" id="PRO_5012031432" evidence="1">
    <location>
        <begin position="18"/>
        <end position="61"/>
    </location>
</feature>
<keyword evidence="3" id="KW-1185">Reference proteome</keyword>